<reference evidence="2 3" key="1">
    <citation type="submission" date="2020-05" db="EMBL/GenBank/DDBJ databases">
        <title>Identification and distribution of gene clusters putatively required for synthesis of sphingolipid metabolism inhibitors in phylogenetically diverse species of the filamentous fungus Fusarium.</title>
        <authorList>
            <person name="Kim H.-S."/>
            <person name="Busman M."/>
            <person name="Brown D.W."/>
            <person name="Divon H."/>
            <person name="Uhlig S."/>
            <person name="Proctor R.H."/>
        </authorList>
    </citation>
    <scope>NUCLEOTIDE SEQUENCE [LARGE SCALE GENOMIC DNA]</scope>
    <source>
        <strain evidence="2 3">NRRL 66333</strain>
    </source>
</reference>
<evidence type="ECO:0000313" key="3">
    <source>
        <dbReference type="Proteomes" id="UP000547976"/>
    </source>
</evidence>
<dbReference type="OrthoDB" id="5006364at2759"/>
<accession>A0A8H5PWJ0</accession>
<feature type="transmembrane region" description="Helical" evidence="1">
    <location>
        <begin position="28"/>
        <end position="51"/>
    </location>
</feature>
<dbReference type="EMBL" id="JAAOAV010000076">
    <property type="protein sequence ID" value="KAF5604541.1"/>
    <property type="molecule type" value="Genomic_DNA"/>
</dbReference>
<gene>
    <name evidence="2" type="ORF">FSUBG_6844</name>
</gene>
<comment type="caution">
    <text evidence="2">The sequence shown here is derived from an EMBL/GenBank/DDBJ whole genome shotgun (WGS) entry which is preliminary data.</text>
</comment>
<evidence type="ECO:0000313" key="2">
    <source>
        <dbReference type="EMBL" id="KAF5604541.1"/>
    </source>
</evidence>
<evidence type="ECO:0000256" key="1">
    <source>
        <dbReference type="SAM" id="Phobius"/>
    </source>
</evidence>
<keyword evidence="1" id="KW-0812">Transmembrane</keyword>
<keyword evidence="1" id="KW-1133">Transmembrane helix</keyword>
<name>A0A8H5PWJ0_GIBSU</name>
<sequence>MANSNLSASLSLVRRKDVEALPDYMTTWLILGICSGTILCIMLVWSIMICCRQRRLRDIEEAHELSHTKVYLKSCFKSHGIMKSTPTVSERRWTVPEPTAREDLKMIKKNVPYMRPRHIMEPSPEMYAILIPLLSIIISFNPTLGIIMCYFTRRRRVPDEEAIELIETKPNLERGMLVEIISIYRDGIEIYTKHKAPAGKRLYYHPSLKDPEQTHMHLHNIPIPPRQSIDDLRRELVAGLDSLLRSTTKQ</sequence>
<keyword evidence="3" id="KW-1185">Reference proteome</keyword>
<feature type="transmembrane region" description="Helical" evidence="1">
    <location>
        <begin position="127"/>
        <end position="148"/>
    </location>
</feature>
<dbReference type="RefSeq" id="XP_036537696.1">
    <property type="nucleotide sequence ID" value="XM_036685086.1"/>
</dbReference>
<organism evidence="2 3">
    <name type="scientific">Gibberella subglutinans</name>
    <name type="common">Fusarium subglutinans</name>
    <dbReference type="NCBI Taxonomy" id="42677"/>
    <lineage>
        <taxon>Eukaryota</taxon>
        <taxon>Fungi</taxon>
        <taxon>Dikarya</taxon>
        <taxon>Ascomycota</taxon>
        <taxon>Pezizomycotina</taxon>
        <taxon>Sordariomycetes</taxon>
        <taxon>Hypocreomycetidae</taxon>
        <taxon>Hypocreales</taxon>
        <taxon>Nectriaceae</taxon>
        <taxon>Fusarium</taxon>
        <taxon>Fusarium fujikuroi species complex</taxon>
    </lineage>
</organism>
<protein>
    <submittedName>
        <fullName evidence="2">Uncharacterized protein</fullName>
    </submittedName>
</protein>
<keyword evidence="1" id="KW-0472">Membrane</keyword>
<proteinExistence type="predicted"/>
<dbReference type="AlphaFoldDB" id="A0A8H5PWJ0"/>
<dbReference type="GeneID" id="59319804"/>
<dbReference type="Proteomes" id="UP000547976">
    <property type="component" value="Unassembled WGS sequence"/>
</dbReference>